<dbReference type="InterPro" id="IPR045055">
    <property type="entry name" value="DNA2/NAM7-like"/>
</dbReference>
<sequence>MSSDESTSTHISDISSQAEKEKLKPHKAEQWEINVIGNFLLTLYHRMKITPKNDWLCHKTDIRKEFEQFATPDLMQRFKKANGTDNIGTLLHRCGFLCNTPRGSHFYKLKSKIIFEFRHKKMMEQDRNRLNDDTNSPTTAGVEDILSDLVAHQQLCPLQVNYEIDEDSPVYPLQYEGTTMQERRHNFYPTNMSCYICQEDFTTMNGYEEHIQIHNDGKDFEYLKELSQFDSPIFTMTYRLCKNSHHFCFTIETDRFDLMIEKIIIVQSRSMFYVHNMRVPYAMPASRRENFFVDSHLFTIFVEQPIILICHLASSKETIIIEEHHFMRSEEFPKVNLVLKPTQLPSKKTFRAILPLYDYFPPLEIRDALNDNFIYEKLMKTSPEFNDYIRNEKQLKSHTIGQTLTTLLHIEDMDAMKEYLNLLQHNVKLRCFGNVYSVKLHPKQRVHIENILTVFDEVILTTRKDIKAGSEQLVKLILQNKDDMKESDTYLGYIEDVNSGRVAFKCYHTLDLKRSYTVVFRPSRLQLRLQYRAMEMLPSVMPFLKKFLFPSQLLPMEPSYKNLSLYNASIAHNPEQLQAVRNIAEGPRNDATYIIFGPPGTGKTTTLVEAILQVWKRDGTKILVTASSNSACDEIALRLCKILSKLDESRSIVRIFAQSNEARMETIDDLLLEYSNLYSAHFYPDVEVLHEYRIVVCTMSVVAKLSLGKFGRSENGGAKYTHLFIDEVAASTEVEALMTITSILTPKSCLIIAGDNKQLGPIVKSKRAEEFKLGQSLMDRLLERECYRVNTDTDSYDRTIQTRLRLNFRSHPAIVNLYSGLYYNHALEAEANLADVSLVKNWHKAPSNDFPIIFDSVNGKTCTDNQSSSSYNFDEINIVMEYVKDLMYFGINGQEVQQSDIGVISPYKKQYIRIREELNLRRWYQIETGSVENFQGKEKNIIIVSFVRSNTPTLGFLENPRRLNVTLSRAKSLLILIGNAKTLSINEEFDYIIKECQRHKTFIVRPEPRSFFAGKGEEKRQKNRKNETTSRNKINKEPKGNEKREEVQKGPQHQQKYSKYEIDKENIPEDKNEEKNDVDDDDDDDDDSDDDGQEAIETPKGKSNRSQNMKKKKSSNNIGQKKKVGVQEKQSPVMENQTTLEFVNSSLKDLKLKNNDSMKNLKKKKNHKRRQRGGKKTACVAGDENENDEEEDEIDVENSDNEEEEDVDDEDEDEKPTTSKSSRKLNRAQQFKAKNEIMAKGKPLAKEIEVSKGKLDDLFSELPNVPDSVKTSNVHNDQNPIPTTYNNRPTPLTNMPKPQPHYFVQPQNNFIHPQQRMPQNNQANYMGFSQPVMQYNSLGNDQQMLNAQGMQQHTIYGTGFMNHQQRPLNPHYMQHQQMACPTPQFNHQQPIPPYYQHGNTFFAGNNNNQNCPRPTSHVYGNLRMPLVNGEYFQADVKKEKGVNNKKQTKNDNEKPPRLQATKNNTGVDKKNDAKTKRIKNIKQHQYFERPARFQAKKGNKDKKAHNDDEDDDEEDIDTKPSTSKLGEKAHLAHSMKKKKQHQNDTKVAKVLKSVGMTQNNTKASVEIKDTVQPLSPKPSSKIKKPTISVETQSTIDDEVAKKNKKTQESTPLASNINSNATHQKTLDAKLSELRAGADKRPGLSFEQFQHMMAKRGNKNGDSVIASKPPAVISKNSFNQNMESGARTQMTEISATTSTIQPLSNQVKFDPSSSNVSSVQIKSLYASKPYNSLDKTPSEQDGGTRLATSSLSRPTAFVNATVAGQNAGGNISRTTTNISSTPLINNLPIDTAERVYPTSNVGLGVSNPTPVSGYSSTSLNRNAAITNINPGLNSPISVATNTVHTHQGTSYSQPHRPIRNLQPQTKKDDKCVIA</sequence>
<feature type="compositionally biased region" description="Basic residues" evidence="8">
    <location>
        <begin position="1531"/>
        <end position="1540"/>
    </location>
</feature>
<evidence type="ECO:0000313" key="11">
    <source>
        <dbReference type="Proteomes" id="UP000095300"/>
    </source>
</evidence>
<feature type="compositionally biased region" description="Basic and acidic residues" evidence="8">
    <location>
        <begin position="1864"/>
        <end position="1873"/>
    </location>
</feature>
<dbReference type="GO" id="GO:0005524">
    <property type="term" value="F:ATP binding"/>
    <property type="evidence" value="ECO:0007669"/>
    <property type="project" value="UniProtKB-KW"/>
</dbReference>
<dbReference type="Gene3D" id="3.40.50.300">
    <property type="entry name" value="P-loop containing nucleotide triphosphate hydrolases"/>
    <property type="match status" value="2"/>
</dbReference>
<dbReference type="PANTHER" id="PTHR10887:SF419">
    <property type="entry name" value="RNA HELICASE MOV10L1"/>
    <property type="match status" value="1"/>
</dbReference>
<feature type="region of interest" description="Disordered" evidence="8">
    <location>
        <begin position="1728"/>
        <end position="1750"/>
    </location>
</feature>
<dbReference type="Pfam" id="PF13086">
    <property type="entry name" value="AAA_11"/>
    <property type="match status" value="2"/>
</dbReference>
<dbReference type="GO" id="GO:0032574">
    <property type="term" value="F:5'-3' RNA helicase activity"/>
    <property type="evidence" value="ECO:0007669"/>
    <property type="project" value="InterPro"/>
</dbReference>
<feature type="region of interest" description="Disordered" evidence="8">
    <location>
        <begin position="1"/>
        <end position="25"/>
    </location>
</feature>
<dbReference type="PROSITE" id="PS50157">
    <property type="entry name" value="ZINC_FINGER_C2H2_2"/>
    <property type="match status" value="1"/>
</dbReference>
<gene>
    <name evidence="10" type="primary">106084336</name>
</gene>
<dbReference type="GO" id="GO:0043186">
    <property type="term" value="C:P granule"/>
    <property type="evidence" value="ECO:0007669"/>
    <property type="project" value="TreeGrafter"/>
</dbReference>
<feature type="compositionally biased region" description="Basic residues" evidence="8">
    <location>
        <begin position="1108"/>
        <end position="1124"/>
    </location>
</feature>
<feature type="compositionally biased region" description="Acidic residues" evidence="8">
    <location>
        <begin position="1076"/>
        <end position="1094"/>
    </location>
</feature>
<keyword evidence="7" id="KW-0862">Zinc</keyword>
<dbReference type="GO" id="GO:0003723">
    <property type="term" value="F:RNA binding"/>
    <property type="evidence" value="ECO:0007669"/>
    <property type="project" value="InterPro"/>
</dbReference>
<feature type="region of interest" description="Disordered" evidence="8">
    <location>
        <begin position="1437"/>
        <end position="1545"/>
    </location>
</feature>
<dbReference type="GO" id="GO:0016787">
    <property type="term" value="F:hydrolase activity"/>
    <property type="evidence" value="ECO:0007669"/>
    <property type="project" value="UniProtKB-KW"/>
</dbReference>
<dbReference type="SMART" id="SM00487">
    <property type="entry name" value="DEXDc"/>
    <property type="match status" value="1"/>
</dbReference>
<accession>A0A1I8Q9M8</accession>
<keyword evidence="5" id="KW-0943">RNA-mediated gene silencing</keyword>
<evidence type="ECO:0000256" key="4">
    <source>
        <dbReference type="ARBA" id="ARBA00022840"/>
    </source>
</evidence>
<feature type="region of interest" description="Disordered" evidence="8">
    <location>
        <begin position="1845"/>
        <end position="1873"/>
    </location>
</feature>
<dbReference type="PROSITE" id="PS00028">
    <property type="entry name" value="ZINC_FINGER_C2H2_1"/>
    <property type="match status" value="1"/>
</dbReference>
<name>A0A1I8Q9M8_STOCA</name>
<organism evidence="10 11">
    <name type="scientific">Stomoxys calcitrans</name>
    <name type="common">Stable fly</name>
    <name type="synonym">Conops calcitrans</name>
    <dbReference type="NCBI Taxonomy" id="35570"/>
    <lineage>
        <taxon>Eukaryota</taxon>
        <taxon>Metazoa</taxon>
        <taxon>Ecdysozoa</taxon>
        <taxon>Arthropoda</taxon>
        <taxon>Hexapoda</taxon>
        <taxon>Insecta</taxon>
        <taxon>Pterygota</taxon>
        <taxon>Neoptera</taxon>
        <taxon>Endopterygota</taxon>
        <taxon>Diptera</taxon>
        <taxon>Brachycera</taxon>
        <taxon>Muscomorpha</taxon>
        <taxon>Muscoidea</taxon>
        <taxon>Muscidae</taxon>
        <taxon>Stomoxys</taxon>
    </lineage>
</organism>
<evidence type="ECO:0000259" key="9">
    <source>
        <dbReference type="PROSITE" id="PS50157"/>
    </source>
</evidence>
<dbReference type="SUPFAM" id="SSF52540">
    <property type="entry name" value="P-loop containing nucleoside triphosphate hydrolases"/>
    <property type="match status" value="1"/>
</dbReference>
<dbReference type="FunFam" id="3.40.50.300:FF:000326">
    <property type="entry name" value="P-loop containing nucleoside triphosphate hydrolase"/>
    <property type="match status" value="1"/>
</dbReference>
<protein>
    <recommendedName>
        <fullName evidence="9">C2H2-type domain-containing protein</fullName>
    </recommendedName>
</protein>
<dbReference type="EnsemblMetazoa" id="SCAU015142-RA">
    <property type="protein sequence ID" value="SCAU015142-PA"/>
    <property type="gene ID" value="SCAU015142"/>
</dbReference>
<feature type="compositionally biased region" description="Polar residues" evidence="8">
    <location>
        <begin position="1269"/>
        <end position="1289"/>
    </location>
</feature>
<dbReference type="InterPro" id="IPR026122">
    <property type="entry name" value="MOV-10/SDE3_DEXXQ/H-box"/>
</dbReference>
<evidence type="ECO:0000256" key="3">
    <source>
        <dbReference type="ARBA" id="ARBA00022806"/>
    </source>
</evidence>
<keyword evidence="11" id="KW-1185">Reference proteome</keyword>
<comment type="catalytic activity">
    <reaction evidence="6">
        <text>ATP + H2O = ADP + phosphate + H(+)</text>
        <dbReference type="Rhea" id="RHEA:13065"/>
        <dbReference type="ChEBI" id="CHEBI:15377"/>
        <dbReference type="ChEBI" id="CHEBI:15378"/>
        <dbReference type="ChEBI" id="CHEBI:30616"/>
        <dbReference type="ChEBI" id="CHEBI:43474"/>
        <dbReference type="ChEBI" id="CHEBI:456216"/>
        <dbReference type="EC" id="3.6.4.12"/>
    </reaction>
    <physiologicalReaction direction="left-to-right" evidence="6">
        <dbReference type="Rhea" id="RHEA:13066"/>
    </physiologicalReaction>
</comment>
<dbReference type="VEuPathDB" id="VectorBase:SCAU015142"/>
<dbReference type="OrthoDB" id="6513042at2759"/>
<dbReference type="GO" id="GO:0005829">
    <property type="term" value="C:cytosol"/>
    <property type="evidence" value="ECO:0007669"/>
    <property type="project" value="TreeGrafter"/>
</dbReference>
<evidence type="ECO:0000256" key="8">
    <source>
        <dbReference type="SAM" id="MobiDB-lite"/>
    </source>
</evidence>
<dbReference type="Pfam" id="PF13087">
    <property type="entry name" value="AAA_12"/>
    <property type="match status" value="1"/>
</dbReference>
<feature type="region of interest" description="Disordered" evidence="8">
    <location>
        <begin position="1012"/>
        <end position="1232"/>
    </location>
</feature>
<feature type="compositionally biased region" description="Basic and acidic residues" evidence="8">
    <location>
        <begin position="1015"/>
        <end position="1048"/>
    </location>
</feature>
<feature type="compositionally biased region" description="Polar residues" evidence="8">
    <location>
        <begin position="1133"/>
        <end position="1143"/>
    </location>
</feature>
<dbReference type="InterPro" id="IPR013087">
    <property type="entry name" value="Znf_C2H2_type"/>
</dbReference>
<dbReference type="InterPro" id="IPR014001">
    <property type="entry name" value="Helicase_ATP-bd"/>
</dbReference>
<feature type="compositionally biased region" description="Basic residues" evidence="8">
    <location>
        <begin position="1160"/>
        <end position="1175"/>
    </location>
</feature>
<keyword evidence="7" id="KW-0479">Metal-binding</keyword>
<feature type="compositionally biased region" description="Basic and acidic residues" evidence="8">
    <location>
        <begin position="1437"/>
        <end position="1456"/>
    </location>
</feature>
<keyword evidence="4" id="KW-0067">ATP-binding</keyword>
<evidence type="ECO:0000313" key="10">
    <source>
        <dbReference type="EnsemblMetazoa" id="SCAU015142-PA"/>
    </source>
</evidence>
<dbReference type="CDD" id="cd18808">
    <property type="entry name" value="SF1_C_Upf1"/>
    <property type="match status" value="1"/>
</dbReference>
<feature type="compositionally biased region" description="Polar residues" evidence="8">
    <location>
        <begin position="1"/>
        <end position="17"/>
    </location>
</feature>
<feature type="compositionally biased region" description="Basic and acidic residues" evidence="8">
    <location>
        <begin position="1058"/>
        <end position="1075"/>
    </location>
</feature>
<dbReference type="InterPro" id="IPR041679">
    <property type="entry name" value="DNA2/NAM7-like_C"/>
</dbReference>
<dbReference type="GO" id="GO:0008270">
    <property type="term" value="F:zinc ion binding"/>
    <property type="evidence" value="ECO:0007669"/>
    <property type="project" value="UniProtKB-KW"/>
</dbReference>
<evidence type="ECO:0000256" key="1">
    <source>
        <dbReference type="ARBA" id="ARBA00022741"/>
    </source>
</evidence>
<dbReference type="Proteomes" id="UP000095300">
    <property type="component" value="Unassembled WGS sequence"/>
</dbReference>
<proteinExistence type="predicted"/>
<feature type="compositionally biased region" description="Basic residues" evidence="8">
    <location>
        <begin position="1494"/>
        <end position="1503"/>
    </location>
</feature>
<keyword evidence="2" id="KW-0378">Hydrolase</keyword>
<keyword evidence="1" id="KW-0547">Nucleotide-binding</keyword>
<feature type="region of interest" description="Disordered" evidence="8">
    <location>
        <begin position="1266"/>
        <end position="1289"/>
    </location>
</feature>
<dbReference type="STRING" id="35570.A0A1I8Q9M8"/>
<dbReference type="GO" id="GO:0005694">
    <property type="term" value="C:chromosome"/>
    <property type="evidence" value="ECO:0007669"/>
    <property type="project" value="UniProtKB-ARBA"/>
</dbReference>
<dbReference type="CDD" id="cd18038">
    <property type="entry name" value="DEXXQc_Helz-like"/>
    <property type="match status" value="1"/>
</dbReference>
<dbReference type="InterPro" id="IPR047187">
    <property type="entry name" value="SF1_C_Upf1"/>
</dbReference>
<dbReference type="KEGG" id="scac:106084336"/>
<evidence type="ECO:0000256" key="5">
    <source>
        <dbReference type="ARBA" id="ARBA00023158"/>
    </source>
</evidence>
<dbReference type="InterPro" id="IPR027417">
    <property type="entry name" value="P-loop_NTPase"/>
</dbReference>
<feature type="domain" description="C2H2-type" evidence="9">
    <location>
        <begin position="192"/>
        <end position="219"/>
    </location>
</feature>
<keyword evidence="3" id="KW-0347">Helicase</keyword>
<evidence type="ECO:0000256" key="7">
    <source>
        <dbReference type="PROSITE-ProRule" id="PRU00042"/>
    </source>
</evidence>
<evidence type="ECO:0000256" key="2">
    <source>
        <dbReference type="ARBA" id="ARBA00022801"/>
    </source>
</evidence>
<feature type="compositionally biased region" description="Basic and acidic residues" evidence="8">
    <location>
        <begin position="1598"/>
        <end position="1607"/>
    </location>
</feature>
<dbReference type="InterPro" id="IPR041677">
    <property type="entry name" value="DNA2/NAM7_AAA_11"/>
</dbReference>
<dbReference type="GO" id="GO:0003678">
    <property type="term" value="F:DNA helicase activity"/>
    <property type="evidence" value="ECO:0007669"/>
    <property type="project" value="UniProtKB-EC"/>
</dbReference>
<dbReference type="GO" id="GO:0035194">
    <property type="term" value="P:regulatory ncRNA-mediated post-transcriptional gene silencing"/>
    <property type="evidence" value="ECO:0007669"/>
    <property type="project" value="TreeGrafter"/>
</dbReference>
<reference evidence="10" key="1">
    <citation type="submission" date="2020-05" db="UniProtKB">
        <authorList>
            <consortium name="EnsemblMetazoa"/>
        </authorList>
    </citation>
    <scope>IDENTIFICATION</scope>
    <source>
        <strain evidence="10">USDA</strain>
    </source>
</reference>
<evidence type="ECO:0000256" key="6">
    <source>
        <dbReference type="ARBA" id="ARBA00048432"/>
    </source>
</evidence>
<feature type="compositionally biased region" description="Acidic residues" evidence="8">
    <location>
        <begin position="1183"/>
        <end position="1214"/>
    </location>
</feature>
<feature type="region of interest" description="Disordered" evidence="8">
    <location>
        <begin position="1561"/>
        <end position="1615"/>
    </location>
</feature>
<feature type="compositionally biased region" description="Acidic residues" evidence="8">
    <location>
        <begin position="1507"/>
        <end position="1516"/>
    </location>
</feature>
<dbReference type="PANTHER" id="PTHR10887">
    <property type="entry name" value="DNA2/NAM7 HELICASE FAMILY"/>
    <property type="match status" value="1"/>
</dbReference>
<keyword evidence="7" id="KW-0863">Zinc-finger</keyword>